<comment type="caution">
    <text evidence="1">The sequence shown here is derived from an EMBL/GenBank/DDBJ whole genome shotgun (WGS) entry which is preliminary data.</text>
</comment>
<protein>
    <submittedName>
        <fullName evidence="1">Uncharacterized protein</fullName>
    </submittedName>
</protein>
<reference evidence="2" key="1">
    <citation type="journal article" date="2023" name="Front. Plant Sci.">
        <title>Chromosomal-level genome assembly of Melastoma candidum provides insights into trichome evolution.</title>
        <authorList>
            <person name="Zhong Y."/>
            <person name="Wu W."/>
            <person name="Sun C."/>
            <person name="Zou P."/>
            <person name="Liu Y."/>
            <person name="Dai S."/>
            <person name="Zhou R."/>
        </authorList>
    </citation>
    <scope>NUCLEOTIDE SEQUENCE [LARGE SCALE GENOMIC DNA]</scope>
</reference>
<proteinExistence type="predicted"/>
<evidence type="ECO:0000313" key="2">
    <source>
        <dbReference type="Proteomes" id="UP001057402"/>
    </source>
</evidence>
<dbReference type="Proteomes" id="UP001057402">
    <property type="component" value="Chromosome 7"/>
</dbReference>
<organism evidence="1 2">
    <name type="scientific">Melastoma candidum</name>
    <dbReference type="NCBI Taxonomy" id="119954"/>
    <lineage>
        <taxon>Eukaryota</taxon>
        <taxon>Viridiplantae</taxon>
        <taxon>Streptophyta</taxon>
        <taxon>Embryophyta</taxon>
        <taxon>Tracheophyta</taxon>
        <taxon>Spermatophyta</taxon>
        <taxon>Magnoliopsida</taxon>
        <taxon>eudicotyledons</taxon>
        <taxon>Gunneridae</taxon>
        <taxon>Pentapetalae</taxon>
        <taxon>rosids</taxon>
        <taxon>malvids</taxon>
        <taxon>Myrtales</taxon>
        <taxon>Melastomataceae</taxon>
        <taxon>Melastomatoideae</taxon>
        <taxon>Melastomateae</taxon>
        <taxon>Melastoma</taxon>
    </lineage>
</organism>
<accession>A0ACB9NS70</accession>
<name>A0ACB9NS70_9MYRT</name>
<dbReference type="EMBL" id="CM042886">
    <property type="protein sequence ID" value="KAI4339464.1"/>
    <property type="molecule type" value="Genomic_DNA"/>
</dbReference>
<keyword evidence="2" id="KW-1185">Reference proteome</keyword>
<evidence type="ECO:0000313" key="1">
    <source>
        <dbReference type="EMBL" id="KAI4339464.1"/>
    </source>
</evidence>
<sequence>MPRPRPGSAAARITLSHAPGPVSGRKGRGAFLGPAATIRGIAAKELAEGLAVAVAVAAKDDGAGSGVTGGATAAGPHDGTLGGQVLEFL</sequence>
<gene>
    <name evidence="1" type="ORF">MLD38_024407</name>
</gene>